<sequence length="132" mass="14815">MSITRTILRPQILRLRNTVPTQLRFQSTGGIPEISTLKEFLQRIDTPKLTVTDFHAQWCGPCKAIAPVIEKFSEKYTNVQFLKVDVDEAGDIAQEYGITAMPTFVLYKDGEPLGKIVGAAPDNVKKAIEKYM</sequence>
<dbReference type="SUPFAM" id="SSF52833">
    <property type="entry name" value="Thioredoxin-like"/>
    <property type="match status" value="1"/>
</dbReference>
<evidence type="ECO:0000313" key="5">
    <source>
        <dbReference type="Proteomes" id="UP000189513"/>
    </source>
</evidence>
<name>A0A061BCE4_CYBFA</name>
<dbReference type="GO" id="GO:0015035">
    <property type="term" value="F:protein-disulfide reductase activity"/>
    <property type="evidence" value="ECO:0007669"/>
    <property type="project" value="InterPro"/>
</dbReference>
<protein>
    <submittedName>
        <fullName evidence="3">CYFA0S35e00672g1_1</fullName>
    </submittedName>
    <submittedName>
        <fullName evidence="4">Thioredoxin-1</fullName>
    </submittedName>
</protein>
<dbReference type="InterPro" id="IPR017937">
    <property type="entry name" value="Thioredoxin_CS"/>
</dbReference>
<dbReference type="Proteomes" id="UP000189513">
    <property type="component" value="Unassembled WGS sequence"/>
</dbReference>
<dbReference type="NCBIfam" id="TIGR01068">
    <property type="entry name" value="thioredoxin"/>
    <property type="match status" value="1"/>
</dbReference>
<evidence type="ECO:0000259" key="2">
    <source>
        <dbReference type="PROSITE" id="PS51352"/>
    </source>
</evidence>
<proteinExistence type="predicted"/>
<keyword evidence="5" id="KW-1185">Reference proteome</keyword>
<evidence type="ECO:0000313" key="4">
    <source>
        <dbReference type="EMBL" id="ONH67126.1"/>
    </source>
</evidence>
<dbReference type="Pfam" id="PF00085">
    <property type="entry name" value="Thioredoxin"/>
    <property type="match status" value="1"/>
</dbReference>
<dbReference type="EMBL" id="MPUK01000005">
    <property type="protein sequence ID" value="ONH67126.1"/>
    <property type="molecule type" value="Genomic_DNA"/>
</dbReference>
<dbReference type="STRING" id="36022.A0A061BCE4"/>
<dbReference type="AlphaFoldDB" id="A0A061BCE4"/>
<reference evidence="3" key="1">
    <citation type="journal article" date="2014" name="Genome Announc.">
        <title>Genome sequence of the yeast Cyberlindnera fabianii (Hansenula fabianii).</title>
        <authorList>
            <person name="Freel K.C."/>
            <person name="Sarilar V."/>
            <person name="Neuveglise C."/>
            <person name="Devillers H."/>
            <person name="Friedrich A."/>
            <person name="Schacherer J."/>
        </authorList>
    </citation>
    <scope>NUCLEOTIDE SEQUENCE</scope>
    <source>
        <strain evidence="3">YJS4271</strain>
    </source>
</reference>
<dbReference type="PROSITE" id="PS51352">
    <property type="entry name" value="THIOREDOXIN_2"/>
    <property type="match status" value="1"/>
</dbReference>
<organism evidence="3">
    <name type="scientific">Cyberlindnera fabianii</name>
    <name type="common">Yeast</name>
    <name type="synonym">Hansenula fabianii</name>
    <dbReference type="NCBI Taxonomy" id="36022"/>
    <lineage>
        <taxon>Eukaryota</taxon>
        <taxon>Fungi</taxon>
        <taxon>Dikarya</taxon>
        <taxon>Ascomycota</taxon>
        <taxon>Saccharomycotina</taxon>
        <taxon>Saccharomycetes</taxon>
        <taxon>Phaffomycetales</taxon>
        <taxon>Phaffomycetaceae</taxon>
        <taxon>Cyberlindnera</taxon>
    </lineage>
</organism>
<dbReference type="CDD" id="cd02947">
    <property type="entry name" value="TRX_family"/>
    <property type="match status" value="1"/>
</dbReference>
<dbReference type="EMBL" id="LK052920">
    <property type="protein sequence ID" value="CDR47645.1"/>
    <property type="molecule type" value="Genomic_DNA"/>
</dbReference>
<evidence type="ECO:0000313" key="3">
    <source>
        <dbReference type="EMBL" id="CDR47645.1"/>
    </source>
</evidence>
<dbReference type="PROSITE" id="PS00194">
    <property type="entry name" value="THIOREDOXIN_1"/>
    <property type="match status" value="1"/>
</dbReference>
<dbReference type="OMA" id="DFHALWC"/>
<dbReference type="Gene3D" id="3.40.30.10">
    <property type="entry name" value="Glutaredoxin"/>
    <property type="match status" value="1"/>
</dbReference>
<dbReference type="PANTHER" id="PTHR46115">
    <property type="entry name" value="THIOREDOXIN-LIKE PROTEIN 1"/>
    <property type="match status" value="1"/>
</dbReference>
<gene>
    <name evidence="4" type="ORF">BON22_3281</name>
    <name evidence="3" type="ORF">CYFA0S_35e00672g</name>
</gene>
<reference evidence="4" key="3">
    <citation type="submission" date="2017-01" db="EMBL/GenBank/DDBJ databases">
        <authorList>
            <person name="Mah S.A."/>
            <person name="Swanson W.J."/>
            <person name="Moy G.W."/>
            <person name="Vacquier V.D."/>
        </authorList>
    </citation>
    <scope>NUCLEOTIDE SEQUENCE [LARGE SCALE GENOMIC DNA]</scope>
    <source>
        <strain evidence="4">65</strain>
    </source>
</reference>
<dbReference type="InterPro" id="IPR005746">
    <property type="entry name" value="Thioredoxin"/>
</dbReference>
<feature type="domain" description="Thioredoxin" evidence="2">
    <location>
        <begin position="13"/>
        <end position="132"/>
    </location>
</feature>
<dbReference type="InterPro" id="IPR036249">
    <property type="entry name" value="Thioredoxin-like_sf"/>
</dbReference>
<dbReference type="PRINTS" id="PR00421">
    <property type="entry name" value="THIOREDOXIN"/>
</dbReference>
<dbReference type="OrthoDB" id="10263751at2759"/>
<dbReference type="FunFam" id="3.40.30.10:FF:000245">
    <property type="entry name" value="Thioredoxin"/>
    <property type="match status" value="1"/>
</dbReference>
<keyword evidence="1" id="KW-1015">Disulfide bond</keyword>
<dbReference type="InterPro" id="IPR013766">
    <property type="entry name" value="Thioredoxin_domain"/>
</dbReference>
<dbReference type="VEuPathDB" id="FungiDB:BON22_3281"/>
<reference evidence="5" key="2">
    <citation type="journal article" date="2017" name="Genome Announc.">
        <title>Genome sequences of Cyberlindnera fabianii 65, Pichia kudriavzevii 129, and Saccharomyces cerevisiae 131 isolated from fermented masau fruits in Zimbabwe.</title>
        <authorList>
            <person name="van Rijswijck I.M.H."/>
            <person name="Derks M.F.L."/>
            <person name="Abee T."/>
            <person name="de Ridder D."/>
            <person name="Smid E.J."/>
        </authorList>
    </citation>
    <scope>NUCLEOTIDE SEQUENCE [LARGE SCALE GENOMIC DNA]</scope>
    <source>
        <strain evidence="5">65</strain>
    </source>
</reference>
<evidence type="ECO:0000256" key="1">
    <source>
        <dbReference type="ARBA" id="ARBA00023157"/>
    </source>
</evidence>
<accession>A0A061BCE4</accession>